<proteinExistence type="predicted"/>
<organism evidence="2">
    <name type="scientific">marine metagenome</name>
    <dbReference type="NCBI Taxonomy" id="408172"/>
    <lineage>
        <taxon>unclassified sequences</taxon>
        <taxon>metagenomes</taxon>
        <taxon>ecological metagenomes</taxon>
    </lineage>
</organism>
<dbReference type="PANTHER" id="PTHR43081:SF1">
    <property type="entry name" value="ADENYLATE CYCLASE, TERMINAL-DIFFERENTIATION SPECIFIC"/>
    <property type="match status" value="1"/>
</dbReference>
<dbReference type="AlphaFoldDB" id="A0A383CNC8"/>
<dbReference type="CDD" id="cd07302">
    <property type="entry name" value="CHD"/>
    <property type="match status" value="1"/>
</dbReference>
<dbReference type="GO" id="GO:0035556">
    <property type="term" value="P:intracellular signal transduction"/>
    <property type="evidence" value="ECO:0007669"/>
    <property type="project" value="InterPro"/>
</dbReference>
<reference evidence="2" key="1">
    <citation type="submission" date="2018-05" db="EMBL/GenBank/DDBJ databases">
        <authorList>
            <person name="Lanie J.A."/>
            <person name="Ng W.-L."/>
            <person name="Kazmierczak K.M."/>
            <person name="Andrzejewski T.M."/>
            <person name="Davidsen T.M."/>
            <person name="Wayne K.J."/>
            <person name="Tettelin H."/>
            <person name="Glass J.I."/>
            <person name="Rusch D."/>
            <person name="Podicherti R."/>
            <person name="Tsui H.-C.T."/>
            <person name="Winkler M.E."/>
        </authorList>
    </citation>
    <scope>NUCLEOTIDE SEQUENCE</scope>
</reference>
<feature type="non-terminal residue" evidence="2">
    <location>
        <position position="1"/>
    </location>
</feature>
<dbReference type="GO" id="GO:0006171">
    <property type="term" value="P:cAMP biosynthetic process"/>
    <property type="evidence" value="ECO:0007669"/>
    <property type="project" value="TreeGrafter"/>
</dbReference>
<accession>A0A383CNC8</accession>
<dbReference type="InterPro" id="IPR029787">
    <property type="entry name" value="Nucleotide_cyclase"/>
</dbReference>
<dbReference type="SUPFAM" id="SSF55073">
    <property type="entry name" value="Nucleotide cyclase"/>
    <property type="match status" value="1"/>
</dbReference>
<evidence type="ECO:0000313" key="2">
    <source>
        <dbReference type="EMBL" id="SVE33530.1"/>
    </source>
</evidence>
<dbReference type="EMBL" id="UINC01210185">
    <property type="protein sequence ID" value="SVE33530.1"/>
    <property type="molecule type" value="Genomic_DNA"/>
</dbReference>
<dbReference type="Gene3D" id="3.30.70.1230">
    <property type="entry name" value="Nucleotide cyclase"/>
    <property type="match status" value="1"/>
</dbReference>
<name>A0A383CNC8_9ZZZZ</name>
<dbReference type="PROSITE" id="PS50125">
    <property type="entry name" value="GUANYLATE_CYCLASE_2"/>
    <property type="match status" value="1"/>
</dbReference>
<gene>
    <name evidence="2" type="ORF">METZ01_LOCUS486384</name>
</gene>
<protein>
    <recommendedName>
        <fullName evidence="1">Guanylate cyclase domain-containing protein</fullName>
    </recommendedName>
</protein>
<dbReference type="Pfam" id="PF00211">
    <property type="entry name" value="Guanylate_cyc"/>
    <property type="match status" value="1"/>
</dbReference>
<evidence type="ECO:0000259" key="1">
    <source>
        <dbReference type="PROSITE" id="PS50125"/>
    </source>
</evidence>
<dbReference type="InterPro" id="IPR050697">
    <property type="entry name" value="Adenylyl/Guanylyl_Cyclase_3/4"/>
</dbReference>
<feature type="domain" description="Guanylate cyclase" evidence="1">
    <location>
        <begin position="1"/>
        <end position="89"/>
    </location>
</feature>
<sequence>AIIAFYGAPVELEDHEYIACISCCQMNDKLEELRQKWKSEGDRWPEVVHNMRHRIGVNCGSLVTGNMGSDMRMNYTMMGDTVNLTARLESGAKQYGIETQVGGKIYEVTKDRFTFRMLDYAIVKGRSEPERTYELISEKDKEPDVYKELIPLWDNAIELYTNQDWDGAIKAFEKCNKLEEEYIGRPTTPCNVYILRCEDYKENSPGKDWNGAFKLTSK</sequence>
<dbReference type="PANTHER" id="PTHR43081">
    <property type="entry name" value="ADENYLATE CYCLASE, TERMINAL-DIFFERENTIATION SPECIFIC-RELATED"/>
    <property type="match status" value="1"/>
</dbReference>
<dbReference type="InterPro" id="IPR001054">
    <property type="entry name" value="A/G_cyclase"/>
</dbReference>